<dbReference type="InterPro" id="IPR027370">
    <property type="entry name" value="Znf-RING_euk"/>
</dbReference>
<dbReference type="Pfam" id="PF00643">
    <property type="entry name" value="zf-B_box"/>
    <property type="match status" value="1"/>
</dbReference>
<dbReference type="Gene3D" id="3.30.160.60">
    <property type="entry name" value="Classic Zinc Finger"/>
    <property type="match status" value="1"/>
</dbReference>
<dbReference type="InterPro" id="IPR013083">
    <property type="entry name" value="Znf_RING/FYVE/PHD"/>
</dbReference>
<dbReference type="Pfam" id="PF13445">
    <property type="entry name" value="zf-RING_UBOX"/>
    <property type="match status" value="1"/>
</dbReference>
<dbReference type="AlphaFoldDB" id="A0A8C3I1C5"/>
<dbReference type="OMA" id="GSGWSIC"/>
<dbReference type="Ensembl" id="ENSCPBT00000031753.1">
    <property type="protein sequence ID" value="ENSCPBP00000026961.1"/>
    <property type="gene ID" value="ENSCPBG00000019119.1"/>
</dbReference>
<dbReference type="CDD" id="cd19800">
    <property type="entry name" value="Bbox2_xNF7-like"/>
    <property type="match status" value="1"/>
</dbReference>
<dbReference type="SMART" id="SM00336">
    <property type="entry name" value="BBOX"/>
    <property type="match status" value="1"/>
</dbReference>
<dbReference type="PROSITE" id="PS00518">
    <property type="entry name" value="ZF_RING_1"/>
    <property type="match status" value="1"/>
</dbReference>
<dbReference type="Gene3D" id="3.30.40.10">
    <property type="entry name" value="Zinc/RING finger domain, C3HC4 (zinc finger)"/>
    <property type="match status" value="1"/>
</dbReference>
<dbReference type="InterPro" id="IPR001841">
    <property type="entry name" value="Znf_RING"/>
</dbReference>
<evidence type="ECO:0000313" key="3">
    <source>
        <dbReference type="Ensembl" id="ENSCPBP00000026961.1"/>
    </source>
</evidence>
<evidence type="ECO:0000256" key="2">
    <source>
        <dbReference type="SAM" id="MobiDB-lite"/>
    </source>
</evidence>
<dbReference type="InterPro" id="IPR050143">
    <property type="entry name" value="TRIM/RBCC"/>
</dbReference>
<dbReference type="InterPro" id="IPR017907">
    <property type="entry name" value="Znf_RING_CS"/>
</dbReference>
<dbReference type="InterPro" id="IPR000315">
    <property type="entry name" value="Znf_B-box"/>
</dbReference>
<sequence length="382" mass="42691">MASALDVSSLAEDLLCPICLSLFRDPRMLECGHSFCAACLEPCVPTGQRRGLCPECRRPFALRSAATNWALCSLAEKARLLRLDEGVQPGGGGSGWSICPEHEEPLKLFCSQDKGPICVICRDLPQHRGHDFLPVKNAVQKYQDKLKASLVPLKDNLNSATEDQRHQQENIAELESCAQDLLGYIAKEFGVLHQILQEKEKGMKETVERLKEENRVEMEERLRELDEEVTFRNETLSRARAGLDTSDHIAFLRGIKELMRRVREDQSSRGGEEEEHGASDEGSSGDDDDWIDEDEDVANGEEEEGDEDEDVANSEEEEGDEDEDNGEEEEGDEDDDGDIVAVDPGLEEFKDSLDFEAWQEMLGTIQAATVHDGPEVTPITWN</sequence>
<name>A0A8C3I1C5_CHRPI</name>
<reference evidence="3" key="1">
    <citation type="submission" date="2025-08" db="UniProtKB">
        <authorList>
            <consortium name="Ensembl"/>
        </authorList>
    </citation>
    <scope>IDENTIFICATION</scope>
</reference>
<evidence type="ECO:0000313" key="4">
    <source>
        <dbReference type="Proteomes" id="UP000694380"/>
    </source>
</evidence>
<keyword evidence="1" id="KW-0175">Coiled coil</keyword>
<feature type="compositionally biased region" description="Basic and acidic residues" evidence="2">
    <location>
        <begin position="262"/>
        <end position="279"/>
    </location>
</feature>
<accession>A0A8C3I1C5</accession>
<dbReference type="SUPFAM" id="SSF57845">
    <property type="entry name" value="B-box zinc-binding domain"/>
    <property type="match status" value="1"/>
</dbReference>
<proteinExistence type="predicted"/>
<dbReference type="KEGG" id="cpic:101941504"/>
<protein>
    <submittedName>
        <fullName evidence="3">Uncharacterized protein</fullName>
    </submittedName>
</protein>
<organism evidence="3 4">
    <name type="scientific">Chrysemys picta bellii</name>
    <name type="common">Western painted turtle</name>
    <name type="synonym">Emys bellii</name>
    <dbReference type="NCBI Taxonomy" id="8478"/>
    <lineage>
        <taxon>Eukaryota</taxon>
        <taxon>Metazoa</taxon>
        <taxon>Chordata</taxon>
        <taxon>Craniata</taxon>
        <taxon>Vertebrata</taxon>
        <taxon>Euteleostomi</taxon>
        <taxon>Archelosauria</taxon>
        <taxon>Testudinata</taxon>
        <taxon>Testudines</taxon>
        <taxon>Cryptodira</taxon>
        <taxon>Durocryptodira</taxon>
        <taxon>Testudinoidea</taxon>
        <taxon>Emydidae</taxon>
        <taxon>Chrysemys</taxon>
    </lineage>
</organism>
<dbReference type="PANTHER" id="PTHR24103">
    <property type="entry name" value="E3 UBIQUITIN-PROTEIN LIGASE TRIM"/>
    <property type="match status" value="1"/>
</dbReference>
<dbReference type="GeneTree" id="ENSGT00940000158668"/>
<dbReference type="PROSITE" id="PS50119">
    <property type="entry name" value="ZF_BBOX"/>
    <property type="match status" value="1"/>
</dbReference>
<dbReference type="SMART" id="SM00184">
    <property type="entry name" value="RING"/>
    <property type="match status" value="1"/>
</dbReference>
<feature type="coiled-coil region" evidence="1">
    <location>
        <begin position="193"/>
        <end position="228"/>
    </location>
</feature>
<dbReference type="GO" id="GO:0008270">
    <property type="term" value="F:zinc ion binding"/>
    <property type="evidence" value="ECO:0007669"/>
    <property type="project" value="InterPro"/>
</dbReference>
<feature type="compositionally biased region" description="Acidic residues" evidence="2">
    <location>
        <begin position="283"/>
        <end position="338"/>
    </location>
</feature>
<dbReference type="PROSITE" id="PS50089">
    <property type="entry name" value="ZF_RING_2"/>
    <property type="match status" value="1"/>
</dbReference>
<evidence type="ECO:0000256" key="1">
    <source>
        <dbReference type="SAM" id="Coils"/>
    </source>
</evidence>
<reference evidence="3" key="2">
    <citation type="submission" date="2025-09" db="UniProtKB">
        <authorList>
            <consortium name="Ensembl"/>
        </authorList>
    </citation>
    <scope>IDENTIFICATION</scope>
</reference>
<dbReference type="SUPFAM" id="SSF57850">
    <property type="entry name" value="RING/U-box"/>
    <property type="match status" value="1"/>
</dbReference>
<dbReference type="Proteomes" id="UP000694380">
    <property type="component" value="Unplaced"/>
</dbReference>
<feature type="region of interest" description="Disordered" evidence="2">
    <location>
        <begin position="262"/>
        <end position="344"/>
    </location>
</feature>
<dbReference type="OrthoDB" id="6270329at2759"/>
<keyword evidence="4" id="KW-1185">Reference proteome</keyword>